<dbReference type="AlphaFoldDB" id="A0A512IYZ6"/>
<keyword evidence="1 3" id="KW-0597">Phosphoprotein</keyword>
<dbReference type="Pfam" id="PF00072">
    <property type="entry name" value="Response_reg"/>
    <property type="match status" value="1"/>
</dbReference>
<evidence type="ECO:0000313" key="5">
    <source>
        <dbReference type="EMBL" id="GEP02932.1"/>
    </source>
</evidence>
<sequence>MGRLRAAARWVQARGGARERGDRVMAKILLVEDHEEIWDFLSRRLKRRGHEVVLAHDGEAGVQQARAARPDVILLDMNLPVLDGWSAARALKSGSDTQRIPIIALTAHAMSGDRDKAIQAGCDDYHPKPVDFSKLLSQISAALGEAAPASD</sequence>
<evidence type="ECO:0000259" key="4">
    <source>
        <dbReference type="PROSITE" id="PS50110"/>
    </source>
</evidence>
<evidence type="ECO:0000256" key="2">
    <source>
        <dbReference type="ARBA" id="ARBA00023012"/>
    </source>
</evidence>
<dbReference type="PANTHER" id="PTHR45339:SF1">
    <property type="entry name" value="HYBRID SIGNAL TRANSDUCTION HISTIDINE KINASE J"/>
    <property type="match status" value="1"/>
</dbReference>
<feature type="domain" description="Response regulatory" evidence="4">
    <location>
        <begin position="27"/>
        <end position="143"/>
    </location>
</feature>
<evidence type="ECO:0000256" key="3">
    <source>
        <dbReference type="PROSITE-ProRule" id="PRU00169"/>
    </source>
</evidence>
<dbReference type="SUPFAM" id="SSF52172">
    <property type="entry name" value="CheY-like"/>
    <property type="match status" value="1"/>
</dbReference>
<reference evidence="6" key="4">
    <citation type="submission" date="2023-01" db="EMBL/GenBank/DDBJ databases">
        <title>Draft genome sequence of Methylobacterium oxalidis strain NBRC 107715.</title>
        <authorList>
            <person name="Sun Q."/>
            <person name="Mori K."/>
        </authorList>
    </citation>
    <scope>NUCLEOTIDE SEQUENCE</scope>
    <source>
        <strain evidence="6">NBRC 107715</strain>
    </source>
</reference>
<evidence type="ECO:0000313" key="8">
    <source>
        <dbReference type="Proteomes" id="UP001156856"/>
    </source>
</evidence>
<dbReference type="SMART" id="SM00448">
    <property type="entry name" value="REC"/>
    <property type="match status" value="1"/>
</dbReference>
<evidence type="ECO:0000313" key="7">
    <source>
        <dbReference type="Proteomes" id="UP000321960"/>
    </source>
</evidence>
<reference evidence="6" key="1">
    <citation type="journal article" date="2014" name="Int. J. Syst. Evol. Microbiol.">
        <title>Complete genome of a new Firmicutes species belonging to the dominant human colonic microbiota ('Ruminococcus bicirculans') reveals two chromosomes and a selective capacity to utilize plant glucans.</title>
        <authorList>
            <consortium name="NISC Comparative Sequencing Program"/>
            <person name="Wegmann U."/>
            <person name="Louis P."/>
            <person name="Goesmann A."/>
            <person name="Henrissat B."/>
            <person name="Duncan S.H."/>
            <person name="Flint H.J."/>
        </authorList>
    </citation>
    <scope>NUCLEOTIDE SEQUENCE</scope>
    <source>
        <strain evidence="6">NBRC 107715</strain>
    </source>
</reference>
<dbReference type="InterPro" id="IPR011006">
    <property type="entry name" value="CheY-like_superfamily"/>
</dbReference>
<dbReference type="PROSITE" id="PS50110">
    <property type="entry name" value="RESPONSE_REGULATORY"/>
    <property type="match status" value="1"/>
</dbReference>
<dbReference type="InterPro" id="IPR001789">
    <property type="entry name" value="Sig_transdc_resp-reg_receiver"/>
</dbReference>
<reference evidence="5 7" key="3">
    <citation type="submission" date="2019-07" db="EMBL/GenBank/DDBJ databases">
        <title>Whole genome shotgun sequence of Methylobacterium oxalidis NBRC 107715.</title>
        <authorList>
            <person name="Hosoyama A."/>
            <person name="Uohara A."/>
            <person name="Ohji S."/>
            <person name="Ichikawa N."/>
        </authorList>
    </citation>
    <scope>NUCLEOTIDE SEQUENCE [LARGE SCALE GENOMIC DNA]</scope>
    <source>
        <strain evidence="5 7">NBRC 107715</strain>
    </source>
</reference>
<protein>
    <submittedName>
        <fullName evidence="5">Response regulator</fullName>
    </submittedName>
</protein>
<feature type="modified residue" description="4-aspartylphosphate" evidence="3">
    <location>
        <position position="76"/>
    </location>
</feature>
<dbReference type="EMBL" id="BJZU01000014">
    <property type="protein sequence ID" value="GEP02932.1"/>
    <property type="molecule type" value="Genomic_DNA"/>
</dbReference>
<evidence type="ECO:0000256" key="1">
    <source>
        <dbReference type="ARBA" id="ARBA00022553"/>
    </source>
</evidence>
<organism evidence="5 7">
    <name type="scientific">Methylobacterium oxalidis</name>
    <dbReference type="NCBI Taxonomy" id="944322"/>
    <lineage>
        <taxon>Bacteria</taxon>
        <taxon>Pseudomonadati</taxon>
        <taxon>Pseudomonadota</taxon>
        <taxon>Alphaproteobacteria</taxon>
        <taxon>Hyphomicrobiales</taxon>
        <taxon>Methylobacteriaceae</taxon>
        <taxon>Methylobacterium</taxon>
    </lineage>
</organism>
<accession>A0A512IYZ6</accession>
<name>A0A512IYZ6_9HYPH</name>
<gene>
    <name evidence="6" type="ORF">GCM10007888_42470</name>
    <name evidence="5" type="ORF">MOX02_09700</name>
</gene>
<dbReference type="Proteomes" id="UP001156856">
    <property type="component" value="Unassembled WGS sequence"/>
</dbReference>
<dbReference type="GO" id="GO:0000160">
    <property type="term" value="P:phosphorelay signal transduction system"/>
    <property type="evidence" value="ECO:0007669"/>
    <property type="project" value="UniProtKB-KW"/>
</dbReference>
<dbReference type="EMBL" id="BSPK01000084">
    <property type="protein sequence ID" value="GLS65865.1"/>
    <property type="molecule type" value="Genomic_DNA"/>
</dbReference>
<keyword evidence="2" id="KW-0902">Two-component regulatory system</keyword>
<reference evidence="8" key="2">
    <citation type="journal article" date="2019" name="Int. J. Syst. Evol. Microbiol.">
        <title>The Global Catalogue of Microorganisms (GCM) 10K type strain sequencing project: providing services to taxonomists for standard genome sequencing and annotation.</title>
        <authorList>
            <consortium name="The Broad Institute Genomics Platform"/>
            <consortium name="The Broad Institute Genome Sequencing Center for Infectious Disease"/>
            <person name="Wu L."/>
            <person name="Ma J."/>
        </authorList>
    </citation>
    <scope>NUCLEOTIDE SEQUENCE [LARGE SCALE GENOMIC DNA]</scope>
    <source>
        <strain evidence="8">NBRC 107715</strain>
    </source>
</reference>
<dbReference type="PANTHER" id="PTHR45339">
    <property type="entry name" value="HYBRID SIGNAL TRANSDUCTION HISTIDINE KINASE J"/>
    <property type="match status" value="1"/>
</dbReference>
<comment type="caution">
    <text evidence="5">The sequence shown here is derived from an EMBL/GenBank/DDBJ whole genome shotgun (WGS) entry which is preliminary data.</text>
</comment>
<keyword evidence="8" id="KW-1185">Reference proteome</keyword>
<evidence type="ECO:0000313" key="6">
    <source>
        <dbReference type="EMBL" id="GLS65865.1"/>
    </source>
</evidence>
<proteinExistence type="predicted"/>
<dbReference type="Gene3D" id="3.40.50.2300">
    <property type="match status" value="1"/>
</dbReference>
<dbReference type="Proteomes" id="UP000321960">
    <property type="component" value="Unassembled WGS sequence"/>
</dbReference>